<name>A0A0F9QYB2_9ZZZZ</name>
<dbReference type="PROSITE" id="PS51450">
    <property type="entry name" value="LRR"/>
    <property type="match status" value="2"/>
</dbReference>
<keyword evidence="2" id="KW-0677">Repeat</keyword>
<dbReference type="EMBL" id="LAZR01003457">
    <property type="protein sequence ID" value="KKN18126.1"/>
    <property type="molecule type" value="Genomic_DNA"/>
</dbReference>
<dbReference type="PANTHER" id="PTHR45752">
    <property type="entry name" value="LEUCINE-RICH REPEAT-CONTAINING"/>
    <property type="match status" value="1"/>
</dbReference>
<comment type="caution">
    <text evidence="4">The sequence shown here is derived from an EMBL/GenBank/DDBJ whole genome shotgun (WGS) entry which is preliminary data.</text>
</comment>
<dbReference type="SMART" id="SM00369">
    <property type="entry name" value="LRR_TYP"/>
    <property type="match status" value="2"/>
</dbReference>
<accession>A0A0F9QYB2</accession>
<dbReference type="InterPro" id="IPR032675">
    <property type="entry name" value="LRR_dom_sf"/>
</dbReference>
<evidence type="ECO:0000313" key="4">
    <source>
        <dbReference type="EMBL" id="KKN18126.1"/>
    </source>
</evidence>
<evidence type="ECO:0000256" key="1">
    <source>
        <dbReference type="ARBA" id="ARBA00022614"/>
    </source>
</evidence>
<dbReference type="AlphaFoldDB" id="A0A0F9QYB2"/>
<dbReference type="InterPro" id="IPR001611">
    <property type="entry name" value="Leu-rich_rpt"/>
</dbReference>
<evidence type="ECO:0000256" key="2">
    <source>
        <dbReference type="ARBA" id="ARBA00022737"/>
    </source>
</evidence>
<reference evidence="4" key="1">
    <citation type="journal article" date="2015" name="Nature">
        <title>Complex archaea that bridge the gap between prokaryotes and eukaryotes.</title>
        <authorList>
            <person name="Spang A."/>
            <person name="Saw J.H."/>
            <person name="Jorgensen S.L."/>
            <person name="Zaremba-Niedzwiedzka K."/>
            <person name="Martijn J."/>
            <person name="Lind A.E."/>
            <person name="van Eijk R."/>
            <person name="Schleper C."/>
            <person name="Guy L."/>
            <person name="Ettema T.J."/>
        </authorList>
    </citation>
    <scope>NUCLEOTIDE SEQUENCE</scope>
</reference>
<keyword evidence="1" id="KW-0433">Leucine-rich repeat</keyword>
<organism evidence="4">
    <name type="scientific">marine sediment metagenome</name>
    <dbReference type="NCBI Taxonomy" id="412755"/>
    <lineage>
        <taxon>unclassified sequences</taxon>
        <taxon>metagenomes</taxon>
        <taxon>ecological metagenomes</taxon>
    </lineage>
</organism>
<sequence>MKEFKINDYFSLRLENGKTIIYVKGKRFDQCKQLVLNIRVKYIGTFDEIESIDEAIEVLEVEERVEGLSITPETEFWAHCSNLQVWAENNYDTNLIHSNLAFPLLKELVKVGDLKAQKIFSEEIAKRIEKNYFPVIQYLINEGFLTYLDNSQFLNLLESSYIDIPQLIEKYNESERSHEYSFKIYKLFDRLKTLPSEKYHKILKDLYKTGKYEVYYHLDEKRYSEIIGRNQYYHCLLEDDEAEIMLELERLLEEEFWIGLDIFDDMGAAIRIKNRRVTEMNISIEGLERFLKPILKLKKLRTLYYYGPIASLPEEINKLKNLEELILIDNNLKTLPDSISELKSLRILDLSGNPIKTLPESLSNSSSLEKLLVDYNPRDI</sequence>
<gene>
    <name evidence="4" type="ORF">LCGC14_0958940</name>
</gene>
<dbReference type="InterPro" id="IPR050715">
    <property type="entry name" value="LRR-SigEffector_domain"/>
</dbReference>
<feature type="domain" description="Disease resistance R13L4/SHOC-2-like LRR" evidence="3">
    <location>
        <begin position="291"/>
        <end position="371"/>
    </location>
</feature>
<protein>
    <recommendedName>
        <fullName evidence="3">Disease resistance R13L4/SHOC-2-like LRR domain-containing protein</fullName>
    </recommendedName>
</protein>
<dbReference type="SUPFAM" id="SSF52058">
    <property type="entry name" value="L domain-like"/>
    <property type="match status" value="1"/>
</dbReference>
<dbReference type="Gene3D" id="3.80.10.10">
    <property type="entry name" value="Ribonuclease Inhibitor"/>
    <property type="match status" value="1"/>
</dbReference>
<dbReference type="InterPro" id="IPR003591">
    <property type="entry name" value="Leu-rich_rpt_typical-subtyp"/>
</dbReference>
<dbReference type="Pfam" id="PF23598">
    <property type="entry name" value="LRR_14"/>
    <property type="match status" value="1"/>
</dbReference>
<evidence type="ECO:0000259" key="3">
    <source>
        <dbReference type="Pfam" id="PF23598"/>
    </source>
</evidence>
<proteinExistence type="predicted"/>
<dbReference type="PANTHER" id="PTHR45752:SF187">
    <property type="entry name" value="LEUCINE-RICH REPEAT AND IQ DOMAIN-CONTAINING PROTEIN 4"/>
    <property type="match status" value="1"/>
</dbReference>
<dbReference type="InterPro" id="IPR055414">
    <property type="entry name" value="LRR_R13L4/SHOC2-like"/>
</dbReference>